<dbReference type="Proteomes" id="UP001497382">
    <property type="component" value="Unassembled WGS sequence"/>
</dbReference>
<feature type="transmembrane region" description="Helical" evidence="1">
    <location>
        <begin position="217"/>
        <end position="239"/>
    </location>
</feature>
<comment type="caution">
    <text evidence="2">The sequence shown here is derived from an EMBL/GenBank/DDBJ whole genome shotgun (WGS) entry which is preliminary data.</text>
</comment>
<organism evidence="2 3">
    <name type="scientific">Larinioides sclopetarius</name>
    <dbReference type="NCBI Taxonomy" id="280406"/>
    <lineage>
        <taxon>Eukaryota</taxon>
        <taxon>Metazoa</taxon>
        <taxon>Ecdysozoa</taxon>
        <taxon>Arthropoda</taxon>
        <taxon>Chelicerata</taxon>
        <taxon>Arachnida</taxon>
        <taxon>Araneae</taxon>
        <taxon>Araneomorphae</taxon>
        <taxon>Entelegynae</taxon>
        <taxon>Araneoidea</taxon>
        <taxon>Araneidae</taxon>
        <taxon>Larinioides</taxon>
    </lineage>
</organism>
<name>A0AAV1YZ41_9ARAC</name>
<keyword evidence="1" id="KW-1133">Transmembrane helix</keyword>
<keyword evidence="1" id="KW-0472">Membrane</keyword>
<dbReference type="InterPro" id="IPR016719">
    <property type="entry name" value="CAMLG"/>
</dbReference>
<accession>A0AAV1YZ41</accession>
<sequence>MADEIARRREIRKRKILGSSEARIKKIFNVNTNQPLEEEPLSHGDIDANSKDYEEVNKRNSNLINDDFPTGDCEYSSRGKHGYRDQSSICTNRLMTSESQPSSSANGDFSRSSSFDNYTFPKKVSDAETRSFGRTRSDVRRNSSCTQIMMETLQFSSFSLKLLRLWLAVITAFAVKAYFLLSKDVPIFKTIFIPYAVLEVAFYSWSKLEPQFCSRPMASSIISGVLLICGVPSTAVSTFNTAWNGFQILMIDLCVYLFSFIIFHLVFETCL</sequence>
<keyword evidence="3" id="KW-1185">Reference proteome</keyword>
<keyword evidence="1" id="KW-0812">Transmembrane</keyword>
<reference evidence="2 3" key="1">
    <citation type="submission" date="2024-04" db="EMBL/GenBank/DDBJ databases">
        <authorList>
            <person name="Rising A."/>
            <person name="Reimegard J."/>
            <person name="Sonavane S."/>
            <person name="Akerstrom W."/>
            <person name="Nylinder S."/>
            <person name="Hedman E."/>
            <person name="Kallberg Y."/>
        </authorList>
    </citation>
    <scope>NUCLEOTIDE SEQUENCE [LARGE SCALE GENOMIC DNA]</scope>
</reference>
<gene>
    <name evidence="2" type="ORF">LARSCL_LOCUS1418</name>
</gene>
<dbReference type="Pfam" id="PF14963">
    <property type="entry name" value="Get2_like"/>
    <property type="match status" value="1"/>
</dbReference>
<evidence type="ECO:0008006" key="4">
    <source>
        <dbReference type="Google" id="ProtNLM"/>
    </source>
</evidence>
<dbReference type="GO" id="GO:0043529">
    <property type="term" value="C:GET complex"/>
    <property type="evidence" value="ECO:0007669"/>
    <property type="project" value="TreeGrafter"/>
</dbReference>
<dbReference type="EMBL" id="CAXIEN010000008">
    <property type="protein sequence ID" value="CAL1263279.1"/>
    <property type="molecule type" value="Genomic_DNA"/>
</dbReference>
<dbReference type="PANTHER" id="PTHR15026">
    <property type="entry name" value="CALCIUM-SIGNAL MODULATING CYCLOPHILIN LIGAND CAML"/>
    <property type="match status" value="1"/>
</dbReference>
<proteinExistence type="predicted"/>
<evidence type="ECO:0000313" key="2">
    <source>
        <dbReference type="EMBL" id="CAL1263279.1"/>
    </source>
</evidence>
<dbReference type="GO" id="GO:0071816">
    <property type="term" value="P:tail-anchored membrane protein insertion into ER membrane"/>
    <property type="evidence" value="ECO:0007669"/>
    <property type="project" value="TreeGrafter"/>
</dbReference>
<protein>
    <recommendedName>
        <fullName evidence="4">Calcium signal-modulating cyclophilin ligand</fullName>
    </recommendedName>
</protein>
<feature type="transmembrane region" description="Helical" evidence="1">
    <location>
        <begin position="162"/>
        <end position="181"/>
    </location>
</feature>
<feature type="transmembrane region" description="Helical" evidence="1">
    <location>
        <begin position="187"/>
        <end position="205"/>
    </location>
</feature>
<evidence type="ECO:0000256" key="1">
    <source>
        <dbReference type="SAM" id="Phobius"/>
    </source>
</evidence>
<dbReference type="AlphaFoldDB" id="A0AAV1YZ41"/>
<feature type="transmembrane region" description="Helical" evidence="1">
    <location>
        <begin position="245"/>
        <end position="267"/>
    </location>
</feature>
<evidence type="ECO:0000313" key="3">
    <source>
        <dbReference type="Proteomes" id="UP001497382"/>
    </source>
</evidence>
<dbReference type="PANTHER" id="PTHR15026:SF0">
    <property type="entry name" value="GUIDED ENTRY OF TAIL-ANCHORED PROTEINS FACTOR CAMLG"/>
    <property type="match status" value="1"/>
</dbReference>